<proteinExistence type="predicted"/>
<gene>
    <name evidence="1" type="ordered locus">MTR_7g053210</name>
</gene>
<dbReference type="EnsemblPlants" id="KEH22534">
    <property type="protein sequence ID" value="KEH22534"/>
    <property type="gene ID" value="MTR_7g053210"/>
</dbReference>
<organism evidence="1 3">
    <name type="scientific">Medicago truncatula</name>
    <name type="common">Barrel medic</name>
    <name type="synonym">Medicago tribuloides</name>
    <dbReference type="NCBI Taxonomy" id="3880"/>
    <lineage>
        <taxon>Eukaryota</taxon>
        <taxon>Viridiplantae</taxon>
        <taxon>Streptophyta</taxon>
        <taxon>Embryophyta</taxon>
        <taxon>Tracheophyta</taxon>
        <taxon>Spermatophyta</taxon>
        <taxon>Magnoliopsida</taxon>
        <taxon>eudicotyledons</taxon>
        <taxon>Gunneridae</taxon>
        <taxon>Pentapetalae</taxon>
        <taxon>rosids</taxon>
        <taxon>fabids</taxon>
        <taxon>Fabales</taxon>
        <taxon>Fabaceae</taxon>
        <taxon>Papilionoideae</taxon>
        <taxon>50 kb inversion clade</taxon>
        <taxon>NPAAA clade</taxon>
        <taxon>Hologalegina</taxon>
        <taxon>IRL clade</taxon>
        <taxon>Trifolieae</taxon>
        <taxon>Medicago</taxon>
    </lineage>
</organism>
<name>A0A072TYF4_MEDTR</name>
<sequence>MKFIAHFRSVRVRACMTSTVIPPPICPWKFLSTATTLLTKLSEGPSCSFAQALFNSNDLAFTQLSKPCIKGDSICIKLIQEVYDRGVEGCKNNLHGRLVMSKGDRPLTSCYLSS</sequence>
<dbReference type="Proteomes" id="UP000002051">
    <property type="component" value="Unassembled WGS sequence"/>
</dbReference>
<evidence type="ECO:0000313" key="2">
    <source>
        <dbReference type="EnsemblPlants" id="KEH22534"/>
    </source>
</evidence>
<reference evidence="2" key="3">
    <citation type="submission" date="2015-04" db="UniProtKB">
        <authorList>
            <consortium name="EnsemblPlants"/>
        </authorList>
    </citation>
    <scope>IDENTIFICATION</scope>
    <source>
        <strain evidence="2">cv. Jemalong A17</strain>
    </source>
</reference>
<accession>A0A072TYF4</accession>
<dbReference type="HOGENOM" id="CLU_2124777_0_0_1"/>
<keyword evidence="3" id="KW-1185">Reference proteome</keyword>
<dbReference type="AlphaFoldDB" id="A0A072TYF4"/>
<protein>
    <submittedName>
        <fullName evidence="1 2">Uncharacterized protein</fullName>
    </submittedName>
</protein>
<evidence type="ECO:0000313" key="1">
    <source>
        <dbReference type="EMBL" id="KEH22534.1"/>
    </source>
</evidence>
<reference evidence="1 3" key="1">
    <citation type="journal article" date="2011" name="Nature">
        <title>The Medicago genome provides insight into the evolution of rhizobial symbioses.</title>
        <authorList>
            <person name="Young N.D."/>
            <person name="Debelle F."/>
            <person name="Oldroyd G.E."/>
            <person name="Geurts R."/>
            <person name="Cannon S.B."/>
            <person name="Udvardi M.K."/>
            <person name="Benedito V.A."/>
            <person name="Mayer K.F."/>
            <person name="Gouzy J."/>
            <person name="Schoof H."/>
            <person name="Van de Peer Y."/>
            <person name="Proost S."/>
            <person name="Cook D.R."/>
            <person name="Meyers B.C."/>
            <person name="Spannagl M."/>
            <person name="Cheung F."/>
            <person name="De Mita S."/>
            <person name="Krishnakumar V."/>
            <person name="Gundlach H."/>
            <person name="Zhou S."/>
            <person name="Mudge J."/>
            <person name="Bharti A.K."/>
            <person name="Murray J.D."/>
            <person name="Naoumkina M.A."/>
            <person name="Rosen B."/>
            <person name="Silverstein K.A."/>
            <person name="Tang H."/>
            <person name="Rombauts S."/>
            <person name="Zhao P.X."/>
            <person name="Zhou P."/>
            <person name="Barbe V."/>
            <person name="Bardou P."/>
            <person name="Bechner M."/>
            <person name="Bellec A."/>
            <person name="Berger A."/>
            <person name="Berges H."/>
            <person name="Bidwell S."/>
            <person name="Bisseling T."/>
            <person name="Choisne N."/>
            <person name="Couloux A."/>
            <person name="Denny R."/>
            <person name="Deshpande S."/>
            <person name="Dai X."/>
            <person name="Doyle J.J."/>
            <person name="Dudez A.M."/>
            <person name="Farmer A.D."/>
            <person name="Fouteau S."/>
            <person name="Franken C."/>
            <person name="Gibelin C."/>
            <person name="Gish J."/>
            <person name="Goldstein S."/>
            <person name="Gonzalez A.J."/>
            <person name="Green P.J."/>
            <person name="Hallab A."/>
            <person name="Hartog M."/>
            <person name="Hua A."/>
            <person name="Humphray S.J."/>
            <person name="Jeong D.H."/>
            <person name="Jing Y."/>
            <person name="Jocker A."/>
            <person name="Kenton S.M."/>
            <person name="Kim D.J."/>
            <person name="Klee K."/>
            <person name="Lai H."/>
            <person name="Lang C."/>
            <person name="Lin S."/>
            <person name="Macmil S.L."/>
            <person name="Magdelenat G."/>
            <person name="Matthews L."/>
            <person name="McCorrison J."/>
            <person name="Monaghan E.L."/>
            <person name="Mun J.H."/>
            <person name="Najar F.Z."/>
            <person name="Nicholson C."/>
            <person name="Noirot C."/>
            <person name="O'Bleness M."/>
            <person name="Paule C.R."/>
            <person name="Poulain J."/>
            <person name="Prion F."/>
            <person name="Qin B."/>
            <person name="Qu C."/>
            <person name="Retzel E.F."/>
            <person name="Riddle C."/>
            <person name="Sallet E."/>
            <person name="Samain S."/>
            <person name="Samson N."/>
            <person name="Sanders I."/>
            <person name="Saurat O."/>
            <person name="Scarpelli C."/>
            <person name="Schiex T."/>
            <person name="Segurens B."/>
            <person name="Severin A.J."/>
            <person name="Sherrier D.J."/>
            <person name="Shi R."/>
            <person name="Sims S."/>
            <person name="Singer S.R."/>
            <person name="Sinharoy S."/>
            <person name="Sterck L."/>
            <person name="Viollet A."/>
            <person name="Wang B.B."/>
            <person name="Wang K."/>
            <person name="Wang M."/>
            <person name="Wang X."/>
            <person name="Warfsmann J."/>
            <person name="Weissenbach J."/>
            <person name="White D.D."/>
            <person name="White J.D."/>
            <person name="Wiley G.B."/>
            <person name="Wincker P."/>
            <person name="Xing Y."/>
            <person name="Yang L."/>
            <person name="Yao Z."/>
            <person name="Ying F."/>
            <person name="Zhai J."/>
            <person name="Zhou L."/>
            <person name="Zuber A."/>
            <person name="Denarie J."/>
            <person name="Dixon R.A."/>
            <person name="May G.D."/>
            <person name="Schwartz D.C."/>
            <person name="Rogers J."/>
            <person name="Quetier F."/>
            <person name="Town C.D."/>
            <person name="Roe B.A."/>
        </authorList>
    </citation>
    <scope>NUCLEOTIDE SEQUENCE [LARGE SCALE GENOMIC DNA]</scope>
    <source>
        <strain evidence="1">A17</strain>
        <strain evidence="2 3">cv. Jemalong A17</strain>
    </source>
</reference>
<reference evidence="1 3" key="2">
    <citation type="journal article" date="2014" name="BMC Genomics">
        <title>An improved genome release (version Mt4.0) for the model legume Medicago truncatula.</title>
        <authorList>
            <person name="Tang H."/>
            <person name="Krishnakumar V."/>
            <person name="Bidwell S."/>
            <person name="Rosen B."/>
            <person name="Chan A."/>
            <person name="Zhou S."/>
            <person name="Gentzbittel L."/>
            <person name="Childs K.L."/>
            <person name="Yandell M."/>
            <person name="Gundlach H."/>
            <person name="Mayer K.F."/>
            <person name="Schwartz D.C."/>
            <person name="Town C.D."/>
        </authorList>
    </citation>
    <scope>GENOME REANNOTATION</scope>
    <source>
        <strain evidence="1">A17</strain>
        <strain evidence="2 3">cv. Jemalong A17</strain>
    </source>
</reference>
<evidence type="ECO:0000313" key="3">
    <source>
        <dbReference type="Proteomes" id="UP000002051"/>
    </source>
</evidence>
<dbReference type="EMBL" id="CM001223">
    <property type="protein sequence ID" value="KEH22534.1"/>
    <property type="molecule type" value="Genomic_DNA"/>
</dbReference>